<keyword evidence="2" id="KW-1185">Reference proteome</keyword>
<reference evidence="1 2" key="1">
    <citation type="submission" date="2020-07" db="EMBL/GenBank/DDBJ databases">
        <title>Sequencing the genomes of 1000 actinobacteria strains.</title>
        <authorList>
            <person name="Klenk H.-P."/>
        </authorList>
    </citation>
    <scope>NUCLEOTIDE SEQUENCE [LARGE SCALE GENOMIC DNA]</scope>
    <source>
        <strain evidence="1 2">DSM 104001</strain>
    </source>
</reference>
<protein>
    <submittedName>
        <fullName evidence="1">Uncharacterized protein</fullName>
    </submittedName>
</protein>
<evidence type="ECO:0000313" key="2">
    <source>
        <dbReference type="Proteomes" id="UP000541969"/>
    </source>
</evidence>
<proteinExistence type="predicted"/>
<name>A0A853CKQ5_9ACTN</name>
<sequence length="43" mass="4929">MRNKECPECRWVSVVDASGRRSLEMRWNLPIAAPAEESVRRAA</sequence>
<gene>
    <name evidence="1" type="ORF">GGQ55_004234</name>
</gene>
<accession>A0A853CKQ5</accession>
<organism evidence="1 2">
    <name type="scientific">Petropleomorpha daqingensis</name>
    <dbReference type="NCBI Taxonomy" id="2026353"/>
    <lineage>
        <taxon>Bacteria</taxon>
        <taxon>Bacillati</taxon>
        <taxon>Actinomycetota</taxon>
        <taxon>Actinomycetes</taxon>
        <taxon>Geodermatophilales</taxon>
        <taxon>Geodermatophilaceae</taxon>
        <taxon>Petropleomorpha</taxon>
    </lineage>
</organism>
<dbReference type="RefSeq" id="WP_281371361.1">
    <property type="nucleotide sequence ID" value="NZ_JACBZT010000001.1"/>
</dbReference>
<evidence type="ECO:0000313" key="1">
    <source>
        <dbReference type="EMBL" id="NYJ07956.1"/>
    </source>
</evidence>
<comment type="caution">
    <text evidence="1">The sequence shown here is derived from an EMBL/GenBank/DDBJ whole genome shotgun (WGS) entry which is preliminary data.</text>
</comment>
<dbReference type="AlphaFoldDB" id="A0A853CKQ5"/>
<dbReference type="EMBL" id="JACBZT010000001">
    <property type="protein sequence ID" value="NYJ07956.1"/>
    <property type="molecule type" value="Genomic_DNA"/>
</dbReference>
<dbReference type="Proteomes" id="UP000541969">
    <property type="component" value="Unassembled WGS sequence"/>
</dbReference>